<gene>
    <name evidence="1" type="ORF">UM93_12765</name>
</gene>
<evidence type="ECO:0000313" key="1">
    <source>
        <dbReference type="EMBL" id="AJT42157.1"/>
    </source>
</evidence>
<dbReference type="PATRIC" id="fig|1618207.4.peg.2587"/>
<name>A0A0D4C0F7_9MICC</name>
<reference evidence="1 2" key="1">
    <citation type="journal article" date="2015" name="Genome Announc.">
        <title>Complete Genome Sequencing of Protease-Producing Novel Arthrobacter sp. Strain IHBB 11108 Using PacBio Single-Molecule Real-Time Sequencing Technology.</title>
        <authorList>
            <person name="Kiran S."/>
            <person name="Swarnkar M.K."/>
            <person name="Pal M."/>
            <person name="Thakur R."/>
            <person name="Tewari R."/>
            <person name="Singh A.K."/>
            <person name="Gulati A."/>
        </authorList>
    </citation>
    <scope>NUCLEOTIDE SEQUENCE [LARGE SCALE GENOMIC DNA]</scope>
    <source>
        <strain evidence="1 2">IHBB 11108</strain>
    </source>
</reference>
<dbReference type="Proteomes" id="UP000061839">
    <property type="component" value="Chromosome"/>
</dbReference>
<proteinExistence type="predicted"/>
<sequence>MIFEVAAPRAIAATHSMGRHQSRLINSQRPALISTMLASQGGEPKVLITAKKIVQPRLR</sequence>
<protein>
    <submittedName>
        <fullName evidence="1">Uncharacterized protein</fullName>
    </submittedName>
</protein>
<accession>A0A0D4C0F7</accession>
<organism evidence="1 2">
    <name type="scientific">Psychromicrobium lacuslunae</name>
    <dbReference type="NCBI Taxonomy" id="1618207"/>
    <lineage>
        <taxon>Bacteria</taxon>
        <taxon>Bacillati</taxon>
        <taxon>Actinomycetota</taxon>
        <taxon>Actinomycetes</taxon>
        <taxon>Micrococcales</taxon>
        <taxon>Micrococcaceae</taxon>
        <taxon>Psychromicrobium</taxon>
    </lineage>
</organism>
<dbReference type="KEGG" id="ari:UM93_12765"/>
<dbReference type="HOGENOM" id="CLU_2950169_0_0_11"/>
<keyword evidence="2" id="KW-1185">Reference proteome</keyword>
<evidence type="ECO:0000313" key="2">
    <source>
        <dbReference type="Proteomes" id="UP000061839"/>
    </source>
</evidence>
<dbReference type="AlphaFoldDB" id="A0A0D4C0F7"/>
<dbReference type="EMBL" id="CP011005">
    <property type="protein sequence ID" value="AJT42157.1"/>
    <property type="molecule type" value="Genomic_DNA"/>
</dbReference>